<dbReference type="GeneID" id="93292092"/>
<evidence type="ECO:0000256" key="1">
    <source>
        <dbReference type="ARBA" id="ARBA00023015"/>
    </source>
</evidence>
<dbReference type="EMBL" id="UGGT01000001">
    <property type="protein sequence ID" value="STO21262.1"/>
    <property type="molecule type" value="Genomic_DNA"/>
</dbReference>
<accession>A0A377G8Z2</accession>
<dbReference type="Gene3D" id="1.10.10.60">
    <property type="entry name" value="Homeodomain-like"/>
    <property type="match status" value="1"/>
</dbReference>
<dbReference type="Pfam" id="PF20240">
    <property type="entry name" value="DUF6597"/>
    <property type="match status" value="1"/>
</dbReference>
<sequence>MIDQYIHPVLMPYVKNIQLIEEQEQSEPYQVYPGPFIVMGFQYQGGISLITKETQSVKLKNWGITGLLTQHRTFQANSKNTKSVLIFFYPWAIAGLFRESAQAFTDQSLGLSDFINESILKSIEEKIQSIQDPNTIIQLIQNFLIELFQKNNHNYSSQQGIIHIAKNIITKPSQDTIWKLAQNYGISRRSLERHFQSLIGISPKRFMMTTRFQKALQEMREGKSWSVFSQELDYYDQSHFIKEFQQLTGMSPKNFLKQI</sequence>
<dbReference type="PANTHER" id="PTHR46796:SF13">
    <property type="entry name" value="HTH-TYPE TRANSCRIPTIONAL ACTIVATOR RHAS"/>
    <property type="match status" value="1"/>
</dbReference>
<keyword evidence="3" id="KW-0804">Transcription</keyword>
<evidence type="ECO:0000259" key="4">
    <source>
        <dbReference type="PROSITE" id="PS01124"/>
    </source>
</evidence>
<dbReference type="AlphaFoldDB" id="A0A377G8Z2"/>
<dbReference type="InterPro" id="IPR009057">
    <property type="entry name" value="Homeodomain-like_sf"/>
</dbReference>
<evidence type="ECO:0000313" key="5">
    <source>
        <dbReference type="EMBL" id="STO21262.1"/>
    </source>
</evidence>
<proteinExistence type="predicted"/>
<protein>
    <submittedName>
        <fullName evidence="5">Transcriptional activator FtrA</fullName>
    </submittedName>
</protein>
<dbReference type="SMART" id="SM00342">
    <property type="entry name" value="HTH_ARAC"/>
    <property type="match status" value="1"/>
</dbReference>
<dbReference type="GO" id="GO:0003700">
    <property type="term" value="F:DNA-binding transcription factor activity"/>
    <property type="evidence" value="ECO:0007669"/>
    <property type="project" value="InterPro"/>
</dbReference>
<evidence type="ECO:0000256" key="2">
    <source>
        <dbReference type="ARBA" id="ARBA00023125"/>
    </source>
</evidence>
<feature type="domain" description="HTH araC/xylS-type" evidence="4">
    <location>
        <begin position="159"/>
        <end position="258"/>
    </location>
</feature>
<evidence type="ECO:0000256" key="3">
    <source>
        <dbReference type="ARBA" id="ARBA00023163"/>
    </source>
</evidence>
<dbReference type="InterPro" id="IPR050204">
    <property type="entry name" value="AraC_XylS_family_regulators"/>
</dbReference>
<dbReference type="PANTHER" id="PTHR46796">
    <property type="entry name" value="HTH-TYPE TRANSCRIPTIONAL ACTIVATOR RHAS-RELATED"/>
    <property type="match status" value="1"/>
</dbReference>
<evidence type="ECO:0000313" key="6">
    <source>
        <dbReference type="Proteomes" id="UP000254554"/>
    </source>
</evidence>
<keyword evidence="6" id="KW-1185">Reference proteome</keyword>
<dbReference type="STRING" id="1094715.GCA_000236165_01096"/>
<dbReference type="OrthoDB" id="9809338at2"/>
<organism evidence="5 6">
    <name type="scientific">Fluoribacter dumoffii</name>
    <dbReference type="NCBI Taxonomy" id="463"/>
    <lineage>
        <taxon>Bacteria</taxon>
        <taxon>Pseudomonadati</taxon>
        <taxon>Pseudomonadota</taxon>
        <taxon>Gammaproteobacteria</taxon>
        <taxon>Legionellales</taxon>
        <taxon>Legionellaceae</taxon>
        <taxon>Fluoribacter</taxon>
    </lineage>
</organism>
<dbReference type="InterPro" id="IPR018060">
    <property type="entry name" value="HTH_AraC"/>
</dbReference>
<dbReference type="RefSeq" id="WP_019349741.1">
    <property type="nucleotide sequence ID" value="NZ_JAPHOS010000001.1"/>
</dbReference>
<keyword evidence="1" id="KW-0805">Transcription regulation</keyword>
<gene>
    <name evidence="5" type="ORF">NCTC11370_01327</name>
</gene>
<dbReference type="Proteomes" id="UP000254554">
    <property type="component" value="Unassembled WGS sequence"/>
</dbReference>
<dbReference type="InterPro" id="IPR046532">
    <property type="entry name" value="DUF6597"/>
</dbReference>
<dbReference type="PROSITE" id="PS01124">
    <property type="entry name" value="HTH_ARAC_FAMILY_2"/>
    <property type="match status" value="1"/>
</dbReference>
<dbReference type="GO" id="GO:0043565">
    <property type="term" value="F:sequence-specific DNA binding"/>
    <property type="evidence" value="ECO:0007669"/>
    <property type="project" value="InterPro"/>
</dbReference>
<reference evidence="5 6" key="1">
    <citation type="submission" date="2018-06" db="EMBL/GenBank/DDBJ databases">
        <authorList>
            <consortium name="Pathogen Informatics"/>
            <person name="Doyle S."/>
        </authorList>
    </citation>
    <scope>NUCLEOTIDE SEQUENCE [LARGE SCALE GENOMIC DNA]</scope>
    <source>
        <strain evidence="5 6">NCTC11370</strain>
    </source>
</reference>
<name>A0A377G8Z2_9GAMM</name>
<keyword evidence="2" id="KW-0238">DNA-binding</keyword>
<dbReference type="SUPFAM" id="SSF46689">
    <property type="entry name" value="Homeodomain-like"/>
    <property type="match status" value="1"/>
</dbReference>
<dbReference type="Pfam" id="PF12833">
    <property type="entry name" value="HTH_18"/>
    <property type="match status" value="1"/>
</dbReference>